<comment type="subcellular location">
    <subcellularLocation>
        <location evidence="1">Cell outer membrane</location>
    </subcellularLocation>
</comment>
<dbReference type="RefSeq" id="WP_377127968.1">
    <property type="nucleotide sequence ID" value="NZ_JBHUON010000014.1"/>
</dbReference>
<dbReference type="Proteomes" id="UP001597601">
    <property type="component" value="Unassembled WGS sequence"/>
</dbReference>
<evidence type="ECO:0000256" key="3">
    <source>
        <dbReference type="ARBA" id="ARBA00022692"/>
    </source>
</evidence>
<reference evidence="7" key="1">
    <citation type="journal article" date="2019" name="Int. J. Syst. Evol. Microbiol.">
        <title>The Global Catalogue of Microorganisms (GCM) 10K type strain sequencing project: providing services to taxonomists for standard genome sequencing and annotation.</title>
        <authorList>
            <consortium name="The Broad Institute Genomics Platform"/>
            <consortium name="The Broad Institute Genome Sequencing Center for Infectious Disease"/>
            <person name="Wu L."/>
            <person name="Ma J."/>
        </authorList>
    </citation>
    <scope>NUCLEOTIDE SEQUENCE [LARGE SCALE GENOMIC DNA]</scope>
    <source>
        <strain evidence="7">KCTC 52232</strain>
    </source>
</reference>
<evidence type="ECO:0000313" key="6">
    <source>
        <dbReference type="EMBL" id="MFD2865517.1"/>
    </source>
</evidence>
<keyword evidence="3" id="KW-0812">Transmembrane</keyword>
<proteinExistence type="predicted"/>
<evidence type="ECO:0000256" key="1">
    <source>
        <dbReference type="ARBA" id="ARBA00004442"/>
    </source>
</evidence>
<dbReference type="InterPro" id="IPR051906">
    <property type="entry name" value="TolC-like"/>
</dbReference>
<evidence type="ECO:0000313" key="7">
    <source>
        <dbReference type="Proteomes" id="UP001597601"/>
    </source>
</evidence>
<protein>
    <submittedName>
        <fullName evidence="6">TolC family protein</fullName>
    </submittedName>
</protein>
<dbReference type="Gene3D" id="1.20.1600.10">
    <property type="entry name" value="Outer membrane efflux proteins (OEP)"/>
    <property type="match status" value="1"/>
</dbReference>
<dbReference type="PANTHER" id="PTHR30026">
    <property type="entry name" value="OUTER MEMBRANE PROTEIN TOLC"/>
    <property type="match status" value="1"/>
</dbReference>
<keyword evidence="5" id="KW-0998">Cell outer membrane</keyword>
<accession>A0ABW5XT91</accession>
<organism evidence="6 7">
    <name type="scientific">Mucilaginibacter antarcticus</name>
    <dbReference type="NCBI Taxonomy" id="1855725"/>
    <lineage>
        <taxon>Bacteria</taxon>
        <taxon>Pseudomonadati</taxon>
        <taxon>Bacteroidota</taxon>
        <taxon>Sphingobacteriia</taxon>
        <taxon>Sphingobacteriales</taxon>
        <taxon>Sphingobacteriaceae</taxon>
        <taxon>Mucilaginibacter</taxon>
    </lineage>
</organism>
<dbReference type="SUPFAM" id="SSF56954">
    <property type="entry name" value="Outer membrane efflux proteins (OEP)"/>
    <property type="match status" value="1"/>
</dbReference>
<sequence>MRQITAVILMGFCFSPHAQGKIIFRSIEEVLIYADTHSSVFKNATQENILSKYQTLAAKLAVWNLKSDANFSATDNTKLGTTFIPAEIFGGPPGTFQKVTFGQQYVSNLNITPQIDLLNFGGLAKVKTAEANEQLVHFNHLISKKSLYDNLAAAFYNIIAFNRQIMVTEGSLLIADTLMNIMKSKLNEGVARSQDVNNAIANSLSTTDKLQQLRVQLQEQYSTIKILCEIDGDAELEIQDTDATVAQYAIPEKAAGGLLQKQQEWQQRYQEADLAAALKSFLPTVTLFSSFSLQQNTTRRFFDNSQWFASNYIGLRITIPLIPDVNKLIAVKNARNNIIIAENNLQHAKIQDKGNNTQLNLEYQKALASYQLAVQIEALKKDSYFKNLNIYKEGILSATDLLNSLNEWYAASINSAVLYAACGYAKTSINITNTVK</sequence>
<evidence type="ECO:0000256" key="2">
    <source>
        <dbReference type="ARBA" id="ARBA00022452"/>
    </source>
</evidence>
<dbReference type="EMBL" id="JBHUON010000014">
    <property type="protein sequence ID" value="MFD2865517.1"/>
    <property type="molecule type" value="Genomic_DNA"/>
</dbReference>
<dbReference type="PANTHER" id="PTHR30026:SF20">
    <property type="entry name" value="OUTER MEMBRANE PROTEIN TOLC"/>
    <property type="match status" value="1"/>
</dbReference>
<comment type="caution">
    <text evidence="6">The sequence shown here is derived from an EMBL/GenBank/DDBJ whole genome shotgun (WGS) entry which is preliminary data.</text>
</comment>
<evidence type="ECO:0000256" key="4">
    <source>
        <dbReference type="ARBA" id="ARBA00023136"/>
    </source>
</evidence>
<gene>
    <name evidence="6" type="ORF">ACFSYC_12520</name>
</gene>
<evidence type="ECO:0000256" key="5">
    <source>
        <dbReference type="ARBA" id="ARBA00023237"/>
    </source>
</evidence>
<keyword evidence="7" id="KW-1185">Reference proteome</keyword>
<name>A0ABW5XT91_9SPHI</name>
<keyword evidence="4" id="KW-0472">Membrane</keyword>
<keyword evidence="2" id="KW-1134">Transmembrane beta strand</keyword>